<dbReference type="eggNOG" id="ENOG502ZK3Z">
    <property type="taxonomic scope" value="Bacteria"/>
</dbReference>
<protein>
    <submittedName>
        <fullName evidence="3">Putative transmembrane anti-sigma factor</fullName>
    </submittedName>
</protein>
<evidence type="ECO:0000313" key="3">
    <source>
        <dbReference type="EMBL" id="ACE04296.1"/>
    </source>
</evidence>
<dbReference type="Gene3D" id="1.10.10.1320">
    <property type="entry name" value="Anti-sigma factor, zinc-finger domain"/>
    <property type="match status" value="1"/>
</dbReference>
<feature type="domain" description="Putative zinc-finger" evidence="2">
    <location>
        <begin position="9"/>
        <end position="43"/>
    </location>
</feature>
<dbReference type="KEGG" id="cpb:Cphamn1_1367"/>
<dbReference type="EMBL" id="CP001101">
    <property type="protein sequence ID" value="ACE04296.1"/>
    <property type="molecule type" value="Genomic_DNA"/>
</dbReference>
<gene>
    <name evidence="3" type="ordered locus">Cphamn1_1367</name>
</gene>
<evidence type="ECO:0000259" key="2">
    <source>
        <dbReference type="Pfam" id="PF13490"/>
    </source>
</evidence>
<evidence type="ECO:0000256" key="1">
    <source>
        <dbReference type="SAM" id="Phobius"/>
    </source>
</evidence>
<dbReference type="HOGENOM" id="CLU_1650610_0_0_10"/>
<organism evidence="3">
    <name type="scientific">Chlorobium phaeobacteroides (strain BS1)</name>
    <dbReference type="NCBI Taxonomy" id="331678"/>
    <lineage>
        <taxon>Bacteria</taxon>
        <taxon>Pseudomonadati</taxon>
        <taxon>Chlorobiota</taxon>
        <taxon>Chlorobiia</taxon>
        <taxon>Chlorobiales</taxon>
        <taxon>Chlorobiaceae</taxon>
        <taxon>Chlorobium/Pelodictyon group</taxon>
        <taxon>Chlorobium</taxon>
    </lineage>
</organism>
<feature type="transmembrane region" description="Helical" evidence="1">
    <location>
        <begin position="89"/>
        <end position="109"/>
    </location>
</feature>
<reference evidence="3" key="1">
    <citation type="submission" date="2008-06" db="EMBL/GenBank/DDBJ databases">
        <title>Complete sequence of Chlorobium phaeobacteroides BS1.</title>
        <authorList>
            <consortium name="US DOE Joint Genome Institute"/>
            <person name="Lucas S."/>
            <person name="Copeland A."/>
            <person name="Lapidus A."/>
            <person name="Glavina del Rio T."/>
            <person name="Dalin E."/>
            <person name="Tice H."/>
            <person name="Bruce D."/>
            <person name="Goodwin L."/>
            <person name="Pitluck S."/>
            <person name="Schmutz J."/>
            <person name="Larimer F."/>
            <person name="Land M."/>
            <person name="Hauser L."/>
            <person name="Kyrpides N."/>
            <person name="Ovchinnikova G."/>
            <person name="Li T."/>
            <person name="Liu Z."/>
            <person name="Zhao F."/>
            <person name="Overmann J."/>
            <person name="Bryant D.A."/>
            <person name="Richardson P."/>
        </authorList>
    </citation>
    <scope>NUCLEOTIDE SEQUENCE [LARGE SCALE GENOMIC DNA]</scope>
    <source>
        <strain evidence="3">BS1</strain>
    </source>
</reference>
<keyword evidence="1" id="KW-0472">Membrane</keyword>
<dbReference type="AlphaFoldDB" id="B3EJ96"/>
<dbReference type="Pfam" id="PF13490">
    <property type="entry name" value="zf-HC2"/>
    <property type="match status" value="1"/>
</dbReference>
<dbReference type="InterPro" id="IPR041916">
    <property type="entry name" value="Anti_sigma_zinc_sf"/>
</dbReference>
<dbReference type="STRING" id="331678.Cphamn1_1367"/>
<sequence length="163" mass="18060">MEEEAKMDCNRTEELLADRALGFLSRELTDALENHLAGCERCRVEAERYRSVMDALQETAAENMLVDLSQRVMDAAGSLSKRKSAPLRLILPALAAAAVLLAMVITPMFTSDNSLMMTRQEVLEAYSEDLEFLGISAEGIKSTQEFSYESYGVPPALAEYLVQ</sequence>
<accession>B3EJ96</accession>
<proteinExistence type="predicted"/>
<dbReference type="InterPro" id="IPR027383">
    <property type="entry name" value="Znf_put"/>
</dbReference>
<keyword evidence="1 3" id="KW-0812">Transmembrane</keyword>
<keyword evidence="1" id="KW-1133">Transmembrane helix</keyword>
<name>B3EJ96_CHLPB</name>